<protein>
    <submittedName>
        <fullName evidence="1">Uncharacterized protein</fullName>
    </submittedName>
</protein>
<keyword evidence="2" id="KW-1185">Reference proteome</keyword>
<organism evidence="1 2">
    <name type="scientific">Paenibacillus paeoniae</name>
    <dbReference type="NCBI Taxonomy" id="2292705"/>
    <lineage>
        <taxon>Bacteria</taxon>
        <taxon>Bacillati</taxon>
        <taxon>Bacillota</taxon>
        <taxon>Bacilli</taxon>
        <taxon>Bacillales</taxon>
        <taxon>Paenibacillaceae</taxon>
        <taxon>Paenibacillus</taxon>
    </lineage>
</organism>
<dbReference type="AlphaFoldDB" id="A0A371PI36"/>
<evidence type="ECO:0000313" key="2">
    <source>
        <dbReference type="Proteomes" id="UP000261905"/>
    </source>
</evidence>
<sequence length="105" mass="12460">MDLKDVVLISKIEKAMSRLFLASLFHVFVKKWTWLEANGARSILEKRQRAPLYPDSTLYMTFRESGYNSARKNTSCVVCGFSHELFHERGFPRFRELHFFYVTFI</sequence>
<evidence type="ECO:0000313" key="1">
    <source>
        <dbReference type="EMBL" id="REK75794.1"/>
    </source>
</evidence>
<reference evidence="1 2" key="1">
    <citation type="submission" date="2018-08" db="EMBL/GenBank/DDBJ databases">
        <title>Paenibacillus sp. M4BSY-1, whole genome shotgun sequence.</title>
        <authorList>
            <person name="Tuo L."/>
        </authorList>
    </citation>
    <scope>NUCLEOTIDE SEQUENCE [LARGE SCALE GENOMIC DNA]</scope>
    <source>
        <strain evidence="1 2">M4BSY-1</strain>
    </source>
</reference>
<proteinExistence type="predicted"/>
<dbReference type="Proteomes" id="UP000261905">
    <property type="component" value="Unassembled WGS sequence"/>
</dbReference>
<dbReference type="EMBL" id="QUBQ01000001">
    <property type="protein sequence ID" value="REK75794.1"/>
    <property type="molecule type" value="Genomic_DNA"/>
</dbReference>
<comment type="caution">
    <text evidence="1">The sequence shown here is derived from an EMBL/GenBank/DDBJ whole genome shotgun (WGS) entry which is preliminary data.</text>
</comment>
<accession>A0A371PI36</accession>
<gene>
    <name evidence="1" type="ORF">DX130_01560</name>
</gene>
<name>A0A371PI36_9BACL</name>